<dbReference type="AlphaFoldDB" id="A0A4Q0YLS7"/>
<name>A0A4Q0YLS7_9GAMM</name>
<dbReference type="EMBL" id="PEIB01000033">
    <property type="protein sequence ID" value="RXJ71730.1"/>
    <property type="molecule type" value="Genomic_DNA"/>
</dbReference>
<feature type="coiled-coil region" evidence="1">
    <location>
        <begin position="26"/>
        <end position="67"/>
    </location>
</feature>
<evidence type="ECO:0000256" key="1">
    <source>
        <dbReference type="SAM" id="Coils"/>
    </source>
</evidence>
<comment type="caution">
    <text evidence="2">The sequence shown here is derived from an EMBL/GenBank/DDBJ whole genome shotgun (WGS) entry which is preliminary data.</text>
</comment>
<gene>
    <name evidence="2" type="ORF">CS022_19985</name>
</gene>
<keyword evidence="1" id="KW-0175">Coiled coil</keyword>
<protein>
    <submittedName>
        <fullName evidence="2">Uncharacterized protein</fullName>
    </submittedName>
</protein>
<organism evidence="2 3">
    <name type="scientific">Veronia nyctiphanis</name>
    <dbReference type="NCBI Taxonomy" id="1278244"/>
    <lineage>
        <taxon>Bacteria</taxon>
        <taxon>Pseudomonadati</taxon>
        <taxon>Pseudomonadota</taxon>
        <taxon>Gammaproteobacteria</taxon>
        <taxon>Vibrionales</taxon>
        <taxon>Vibrionaceae</taxon>
        <taxon>Veronia</taxon>
    </lineage>
</organism>
<dbReference type="Proteomes" id="UP000290287">
    <property type="component" value="Unassembled WGS sequence"/>
</dbReference>
<evidence type="ECO:0000313" key="3">
    <source>
        <dbReference type="Proteomes" id="UP000290287"/>
    </source>
</evidence>
<sequence>MKKILNFRVLGISLLLVFIALQFHTNKEMAAQNSLLKTEVDALKTRLDVLQHNAKQANAEIAELRAGMLPAPRNLLVRN</sequence>
<dbReference type="RefSeq" id="WP_129123704.1">
    <property type="nucleotide sequence ID" value="NZ_PEIB01000033.1"/>
</dbReference>
<evidence type="ECO:0000313" key="2">
    <source>
        <dbReference type="EMBL" id="RXJ71730.1"/>
    </source>
</evidence>
<reference evidence="2 3" key="1">
    <citation type="submission" date="2017-10" db="EMBL/GenBank/DDBJ databases">
        <title>Nyctiphanis sp. nov., isolated from the stomach of the euphausiid Nyctiphanes simplex (Hansen, 1911) in the Gulf of California.</title>
        <authorList>
            <person name="Gomez-Gil B."/>
            <person name="Aguilar-Mendez M."/>
            <person name="Lopez-Cortes A."/>
            <person name="Gomez-Gutierrez J."/>
            <person name="Roque A."/>
            <person name="Lang E."/>
            <person name="Gonzalez-Castillo A."/>
        </authorList>
    </citation>
    <scope>NUCLEOTIDE SEQUENCE [LARGE SCALE GENOMIC DNA]</scope>
    <source>
        <strain evidence="2 3">CAIM 600</strain>
    </source>
</reference>
<accession>A0A4Q0YLS7</accession>
<keyword evidence="3" id="KW-1185">Reference proteome</keyword>
<proteinExistence type="predicted"/>